<evidence type="ECO:0000256" key="3">
    <source>
        <dbReference type="ARBA" id="ARBA00022630"/>
    </source>
</evidence>
<dbReference type="RefSeq" id="WP_114795695.1">
    <property type="nucleotide sequence ID" value="NZ_QQZY01000002.1"/>
</dbReference>
<evidence type="ECO:0000313" key="8">
    <source>
        <dbReference type="Proteomes" id="UP000254134"/>
    </source>
</evidence>
<protein>
    <submittedName>
        <fullName evidence="7">Nitroreductase-like protein</fullName>
    </submittedName>
</protein>
<gene>
    <name evidence="7" type="ORF">Gocc_1298</name>
</gene>
<keyword evidence="5" id="KW-0560">Oxidoreductase</keyword>
<keyword evidence="8" id="KW-1185">Reference proteome</keyword>
<organism evidence="7 8">
    <name type="scientific">Gaiella occulta</name>
    <dbReference type="NCBI Taxonomy" id="1002870"/>
    <lineage>
        <taxon>Bacteria</taxon>
        <taxon>Bacillati</taxon>
        <taxon>Actinomycetota</taxon>
        <taxon>Thermoleophilia</taxon>
        <taxon>Gaiellales</taxon>
        <taxon>Gaiellaceae</taxon>
        <taxon>Gaiella</taxon>
    </lineage>
</organism>
<dbReference type="InterPro" id="IPR000415">
    <property type="entry name" value="Nitroreductase-like"/>
</dbReference>
<evidence type="ECO:0000256" key="5">
    <source>
        <dbReference type="ARBA" id="ARBA00023002"/>
    </source>
</evidence>
<dbReference type="SUPFAM" id="SSF55469">
    <property type="entry name" value="FMN-dependent nitroreductase-like"/>
    <property type="match status" value="1"/>
</dbReference>
<proteinExistence type="inferred from homology"/>
<dbReference type="GO" id="GO:0016491">
    <property type="term" value="F:oxidoreductase activity"/>
    <property type="evidence" value="ECO:0007669"/>
    <property type="project" value="UniProtKB-KW"/>
</dbReference>
<dbReference type="EMBL" id="QQZY01000002">
    <property type="protein sequence ID" value="RDI75500.1"/>
    <property type="molecule type" value="Genomic_DNA"/>
</dbReference>
<reference evidence="7 8" key="1">
    <citation type="submission" date="2018-07" db="EMBL/GenBank/DDBJ databases">
        <title>High-quality-draft genome sequence of Gaiella occulta.</title>
        <authorList>
            <person name="Severino R."/>
            <person name="Froufe H.J.C."/>
            <person name="Rainey F.A."/>
            <person name="Barroso C."/>
            <person name="Albuquerque L."/>
            <person name="Lobo-Da-Cunha A."/>
            <person name="Da Costa M.S."/>
            <person name="Egas C."/>
        </authorList>
    </citation>
    <scope>NUCLEOTIDE SEQUENCE [LARGE SCALE GENOMIC DNA]</scope>
    <source>
        <strain evidence="7 8">F2-233</strain>
    </source>
</reference>
<sequence length="171" mass="18145">MDTFLAIASRRDERRYLPGPLPAATVTRLLDAGRLSGSLRNAQPWLFVVPEARDRVEHLSTAVSVPANVLSAGLVVGILVSGAGPVLFDAGRAAQSMLLAAWADGIASCPNQIVDEAVAREALDAGASEVPAIVLSFGVPERARDPESLDAASWSARANRKPLDEIVRRLR</sequence>
<keyword evidence="4" id="KW-0288">FMN</keyword>
<dbReference type="Pfam" id="PF00881">
    <property type="entry name" value="Nitroreductase"/>
    <property type="match status" value="2"/>
</dbReference>
<dbReference type="PANTHER" id="PTHR43673">
    <property type="entry name" value="NAD(P)H NITROREDUCTASE YDGI-RELATED"/>
    <property type="match status" value="1"/>
</dbReference>
<evidence type="ECO:0000256" key="2">
    <source>
        <dbReference type="ARBA" id="ARBA00007118"/>
    </source>
</evidence>
<dbReference type="Gene3D" id="3.40.109.10">
    <property type="entry name" value="NADH Oxidase"/>
    <property type="match status" value="1"/>
</dbReference>
<comment type="cofactor">
    <cofactor evidence="1">
        <name>FMN</name>
        <dbReference type="ChEBI" id="CHEBI:58210"/>
    </cofactor>
</comment>
<dbReference type="AlphaFoldDB" id="A0A7M2YZI6"/>
<dbReference type="OrthoDB" id="9798230at2"/>
<accession>A0A7M2YZI6</accession>
<feature type="domain" description="Nitroreductase" evidence="6">
    <location>
        <begin position="88"/>
        <end position="138"/>
    </location>
</feature>
<comment type="similarity">
    <text evidence="2">Belongs to the nitroreductase family.</text>
</comment>
<dbReference type="InterPro" id="IPR029479">
    <property type="entry name" value="Nitroreductase"/>
</dbReference>
<reference evidence="8" key="2">
    <citation type="journal article" date="2019" name="MicrobiologyOpen">
        <title>High-quality draft genome sequence of Gaiella occulta isolated from a 150 meter deep mineral water borehole and comparison with the genome sequences of other deep-branching lineages of the phylum Actinobacteria.</title>
        <authorList>
            <person name="Severino R."/>
            <person name="Froufe H.J.C."/>
            <person name="Barroso C."/>
            <person name="Albuquerque L."/>
            <person name="Lobo-da-Cunha A."/>
            <person name="da Costa M.S."/>
            <person name="Egas C."/>
        </authorList>
    </citation>
    <scope>NUCLEOTIDE SEQUENCE [LARGE SCALE GENOMIC DNA]</scope>
    <source>
        <strain evidence="8">F2-233</strain>
    </source>
</reference>
<evidence type="ECO:0000313" key="7">
    <source>
        <dbReference type="EMBL" id="RDI75500.1"/>
    </source>
</evidence>
<keyword evidence="3" id="KW-0285">Flavoprotein</keyword>
<evidence type="ECO:0000256" key="4">
    <source>
        <dbReference type="ARBA" id="ARBA00022643"/>
    </source>
</evidence>
<dbReference type="PANTHER" id="PTHR43673:SF2">
    <property type="entry name" value="NITROREDUCTASE"/>
    <property type="match status" value="1"/>
</dbReference>
<feature type="domain" description="Nitroreductase" evidence="6">
    <location>
        <begin position="7"/>
        <end position="51"/>
    </location>
</feature>
<name>A0A7M2YZI6_9ACTN</name>
<evidence type="ECO:0000259" key="6">
    <source>
        <dbReference type="Pfam" id="PF00881"/>
    </source>
</evidence>
<dbReference type="Proteomes" id="UP000254134">
    <property type="component" value="Unassembled WGS sequence"/>
</dbReference>
<evidence type="ECO:0000256" key="1">
    <source>
        <dbReference type="ARBA" id="ARBA00001917"/>
    </source>
</evidence>
<comment type="caution">
    <text evidence="7">The sequence shown here is derived from an EMBL/GenBank/DDBJ whole genome shotgun (WGS) entry which is preliminary data.</text>
</comment>